<dbReference type="STRING" id="50429.A0A2B4RU08"/>
<dbReference type="PANTHER" id="PTHR33776:SF3">
    <property type="entry name" value="PHD-TYPE DOMAIN-CONTAINING PROTEIN"/>
    <property type="match status" value="1"/>
</dbReference>
<dbReference type="EMBL" id="LSMT01000291">
    <property type="protein sequence ID" value="PFX21091.1"/>
    <property type="molecule type" value="Genomic_DNA"/>
</dbReference>
<keyword evidence="3" id="KW-1185">Reference proteome</keyword>
<feature type="domain" description="Endonuclease/exonuclease/phosphatase" evidence="1">
    <location>
        <begin position="148"/>
        <end position="328"/>
    </location>
</feature>
<name>A0A2B4RU08_STYPI</name>
<dbReference type="Proteomes" id="UP000225706">
    <property type="component" value="Unassembled WGS sequence"/>
</dbReference>
<dbReference type="Gene3D" id="3.60.10.10">
    <property type="entry name" value="Endonuclease/exonuclease/phosphatase"/>
    <property type="match status" value="1"/>
</dbReference>
<protein>
    <recommendedName>
        <fullName evidence="1">Endonuclease/exonuclease/phosphatase domain-containing protein</fullName>
    </recommendedName>
</protein>
<dbReference type="InterPro" id="IPR036691">
    <property type="entry name" value="Endo/exonu/phosph_ase_sf"/>
</dbReference>
<dbReference type="Pfam" id="PF03372">
    <property type="entry name" value="Exo_endo_phos"/>
    <property type="match status" value="1"/>
</dbReference>
<dbReference type="GO" id="GO:0003824">
    <property type="term" value="F:catalytic activity"/>
    <property type="evidence" value="ECO:0007669"/>
    <property type="project" value="InterPro"/>
</dbReference>
<organism evidence="2 3">
    <name type="scientific">Stylophora pistillata</name>
    <name type="common">Smooth cauliflower coral</name>
    <dbReference type="NCBI Taxonomy" id="50429"/>
    <lineage>
        <taxon>Eukaryota</taxon>
        <taxon>Metazoa</taxon>
        <taxon>Cnidaria</taxon>
        <taxon>Anthozoa</taxon>
        <taxon>Hexacorallia</taxon>
        <taxon>Scleractinia</taxon>
        <taxon>Astrocoeniina</taxon>
        <taxon>Pocilloporidae</taxon>
        <taxon>Stylophora</taxon>
    </lineage>
</organism>
<proteinExistence type="predicted"/>
<dbReference type="PANTHER" id="PTHR33776">
    <property type="entry name" value="ENDO/EXONUCLEASE/PHOSPHATASE DOMAIN-CONTAINING PROTEIN"/>
    <property type="match status" value="1"/>
</dbReference>
<comment type="caution">
    <text evidence="2">The sequence shown here is derived from an EMBL/GenBank/DDBJ whole genome shotgun (WGS) entry which is preliminary data.</text>
</comment>
<reference evidence="3" key="1">
    <citation type="journal article" date="2017" name="bioRxiv">
        <title>Comparative analysis of the genomes of Stylophora pistillata and Acropora digitifera provides evidence for extensive differences between species of corals.</title>
        <authorList>
            <person name="Voolstra C.R."/>
            <person name="Li Y."/>
            <person name="Liew Y.J."/>
            <person name="Baumgarten S."/>
            <person name="Zoccola D."/>
            <person name="Flot J.-F."/>
            <person name="Tambutte S."/>
            <person name="Allemand D."/>
            <person name="Aranda M."/>
        </authorList>
    </citation>
    <scope>NUCLEOTIDE SEQUENCE [LARGE SCALE GENOMIC DNA]</scope>
</reference>
<evidence type="ECO:0000313" key="3">
    <source>
        <dbReference type="Proteomes" id="UP000225706"/>
    </source>
</evidence>
<dbReference type="InterPro" id="IPR005135">
    <property type="entry name" value="Endo/exonuclease/phosphatase"/>
</dbReference>
<accession>A0A2B4RU08</accession>
<evidence type="ECO:0000313" key="2">
    <source>
        <dbReference type="EMBL" id="PFX21091.1"/>
    </source>
</evidence>
<gene>
    <name evidence="2" type="ORF">AWC38_SpisGene14432</name>
</gene>
<dbReference type="OrthoDB" id="5987713at2759"/>
<evidence type="ECO:0000259" key="1">
    <source>
        <dbReference type="Pfam" id="PF03372"/>
    </source>
</evidence>
<sequence>MAAVTAWRVRSLDQRAFTLLEGEHGCIYRNFFRRRCFRADVRSTAEFVGATICRRCGRQTHLERNSVVTSAEESFDRRSCQSGCLGTNRSYGSSMLDVKRCVDEACAMVERVSREREREEFDRETERKELEIRAERAREKRGRQARELPEVRMWPQQPHPAHALLKHPGFRLIQKDRKKGEGGLLVYIREILSVYRRHNQEPKEVEAICLDVGDAKRSRFIVCASYRYPEKCGESEFITALSKATETMYNVGNKLLLLGDFNMDLHDKNDRTPNKTLLDFCKRFSLENQIKDPTRVTEKSMTLIDVILTSHNERFASAGNLYLGVSDHDLNFGIRRNKMPRPKPRHITCRKMKNFNQAKFLNDLKSVPWHTADAFEDSNDTCDDWASLHKDILDKHAPIKKKQIRGDQLPWIIPEIQRQIFYRNKQYKLHRKNPDLQAHGMYIKFNVTK</sequence>
<dbReference type="AlphaFoldDB" id="A0A2B4RU08"/>
<dbReference type="SUPFAM" id="SSF56219">
    <property type="entry name" value="DNase I-like"/>
    <property type="match status" value="1"/>
</dbReference>